<feature type="non-terminal residue" evidence="4">
    <location>
        <position position="1"/>
    </location>
</feature>
<protein>
    <submittedName>
        <fullName evidence="4">DAB2P protein</fullName>
    </submittedName>
</protein>
<dbReference type="InterPro" id="IPR039360">
    <property type="entry name" value="Ras_GTPase"/>
</dbReference>
<dbReference type="SUPFAM" id="SSF48350">
    <property type="entry name" value="GTPase activation domain, GAP"/>
    <property type="match status" value="1"/>
</dbReference>
<dbReference type="Gene3D" id="1.10.506.20">
    <property type="match status" value="1"/>
</dbReference>
<dbReference type="PROSITE" id="PS50004">
    <property type="entry name" value="C2"/>
    <property type="match status" value="1"/>
</dbReference>
<comment type="caution">
    <text evidence="4">The sequence shown here is derived from an EMBL/GenBank/DDBJ whole genome shotgun (WGS) entry which is preliminary data.</text>
</comment>
<dbReference type="InterPro" id="IPR001936">
    <property type="entry name" value="RasGAP_dom"/>
</dbReference>
<gene>
    <name evidence="4" type="primary">Dab2ip_0</name>
    <name evidence="4" type="ORF">VIRALT_R07572</name>
</gene>
<dbReference type="PANTHER" id="PTHR10194:SF96">
    <property type="entry name" value="RAS PROTEIN ACTIVATOR LIKE-3"/>
    <property type="match status" value="1"/>
</dbReference>
<dbReference type="SUPFAM" id="SSF49562">
    <property type="entry name" value="C2 domain (Calcium/lipid-binding domain, CaLB)"/>
    <property type="match status" value="1"/>
</dbReference>
<dbReference type="InterPro" id="IPR008936">
    <property type="entry name" value="Rho_GTPase_activation_prot"/>
</dbReference>
<accession>A0A7K5LHC8</accession>
<keyword evidence="5" id="KW-1185">Reference proteome</keyword>
<evidence type="ECO:0000259" key="2">
    <source>
        <dbReference type="PROSITE" id="PS50004"/>
    </source>
</evidence>
<dbReference type="GO" id="GO:0005096">
    <property type="term" value="F:GTPase activator activity"/>
    <property type="evidence" value="ECO:0007669"/>
    <property type="project" value="UniProtKB-KW"/>
</dbReference>
<sequence>SRSGSRESLLPPAELDLTGDKVIVRPVHGSVVGESVPMVSPQVITAEGSRSFSCASLAERDRWIEELRRTAQPNKDNCERLELSLTLWVYEGRDLPPRRRLRCHLQLDGAIFARTTAKAAGADGQLFWGELFHLPALPPARALTVALCRDDRPGSGGGSGGGSRGTAVAAITIPLAELAASRQPLERWYTSSGASGERAPAVRLRGRYRQVRVLPIVRYKELAEFITFHYRELCGRLEPAIAARHKEELAGALVRVLQSTGKAKSFLIDLGVAELDRFDDHEALIFRENTLATKAIDE</sequence>
<organism evidence="4 5">
    <name type="scientific">Vireo altiloquus</name>
    <name type="common">Black-whiskered vireo</name>
    <name type="synonym">Muscicapa altiloqua</name>
    <dbReference type="NCBI Taxonomy" id="34956"/>
    <lineage>
        <taxon>Eukaryota</taxon>
        <taxon>Metazoa</taxon>
        <taxon>Chordata</taxon>
        <taxon>Craniata</taxon>
        <taxon>Vertebrata</taxon>
        <taxon>Euteleostomi</taxon>
        <taxon>Archelosauria</taxon>
        <taxon>Archosauria</taxon>
        <taxon>Dinosauria</taxon>
        <taxon>Saurischia</taxon>
        <taxon>Theropoda</taxon>
        <taxon>Coelurosauria</taxon>
        <taxon>Aves</taxon>
        <taxon>Neognathae</taxon>
        <taxon>Neoaves</taxon>
        <taxon>Telluraves</taxon>
        <taxon>Australaves</taxon>
        <taxon>Passeriformes</taxon>
        <taxon>Corvoidea</taxon>
        <taxon>Vireonidae</taxon>
        <taxon>Vireoninae</taxon>
        <taxon>Vireo</taxon>
    </lineage>
</organism>
<dbReference type="PANTHER" id="PTHR10194">
    <property type="entry name" value="RAS GTPASE-ACTIVATING PROTEINS"/>
    <property type="match status" value="1"/>
</dbReference>
<name>A0A7K5LHC8_VIRAL</name>
<dbReference type="InterPro" id="IPR057606">
    <property type="entry name" value="SynGAP1-like_PH"/>
</dbReference>
<dbReference type="InterPro" id="IPR000008">
    <property type="entry name" value="C2_dom"/>
</dbReference>
<dbReference type="Proteomes" id="UP000589495">
    <property type="component" value="Unassembled WGS sequence"/>
</dbReference>
<reference evidence="4 5" key="1">
    <citation type="submission" date="2019-09" db="EMBL/GenBank/DDBJ databases">
        <title>Bird 10,000 Genomes (B10K) Project - Family phase.</title>
        <authorList>
            <person name="Zhang G."/>
        </authorList>
    </citation>
    <scope>NUCLEOTIDE SEQUENCE [LARGE SCALE GENOMIC DNA]</scope>
    <source>
        <strain evidence="4">B10K-DU-001-22</strain>
        <tissue evidence="4">Muscle</tissue>
    </source>
</reference>
<dbReference type="AlphaFoldDB" id="A0A7K5LHC8"/>
<feature type="non-terminal residue" evidence="4">
    <location>
        <position position="298"/>
    </location>
</feature>
<dbReference type="EMBL" id="VZRF01011713">
    <property type="protein sequence ID" value="NWT17682.1"/>
    <property type="molecule type" value="Genomic_DNA"/>
</dbReference>
<evidence type="ECO:0000313" key="5">
    <source>
        <dbReference type="Proteomes" id="UP000589495"/>
    </source>
</evidence>
<feature type="domain" description="Ras-GAP" evidence="3">
    <location>
        <begin position="245"/>
        <end position="298"/>
    </location>
</feature>
<dbReference type="SUPFAM" id="SSF50729">
    <property type="entry name" value="PH domain-like"/>
    <property type="match status" value="1"/>
</dbReference>
<dbReference type="Pfam" id="PF25321">
    <property type="entry name" value="PH_RASGAP"/>
    <property type="match status" value="1"/>
</dbReference>
<proteinExistence type="predicted"/>
<keyword evidence="1" id="KW-0343">GTPase activation</keyword>
<feature type="domain" description="C2" evidence="2">
    <location>
        <begin position="63"/>
        <end position="189"/>
    </location>
</feature>
<dbReference type="PROSITE" id="PS50018">
    <property type="entry name" value="RAS_GTPASE_ACTIV_2"/>
    <property type="match status" value="1"/>
</dbReference>
<evidence type="ECO:0000256" key="1">
    <source>
        <dbReference type="ARBA" id="ARBA00022468"/>
    </source>
</evidence>
<dbReference type="InterPro" id="IPR035892">
    <property type="entry name" value="C2_domain_sf"/>
</dbReference>
<evidence type="ECO:0000313" key="4">
    <source>
        <dbReference type="EMBL" id="NWT17682.1"/>
    </source>
</evidence>
<evidence type="ECO:0000259" key="3">
    <source>
        <dbReference type="PROSITE" id="PS50018"/>
    </source>
</evidence>